<sequence length="194" mass="20397">MKRLISTLSLGLLFSISLPFAANAQTKFIATAGTVAINGTSTLHDWEMSAQKPAVEAVFVQDASGALSSLNTLSFTLPAEALKSGKGPMDKNAYKALKTGANRNISFVASQASITPAGANAYLVKCTGKLTIAGTTRETDLQATCKLNADKSLQVSGSKKLKMTDYKVEPPSFAFGTVNTGDAINLIFNLTLKK</sequence>
<reference evidence="3 4" key="1">
    <citation type="submission" date="2016-11" db="EMBL/GenBank/DDBJ databases">
        <authorList>
            <person name="Jaros S."/>
            <person name="Januszkiewicz K."/>
            <person name="Wedrychowicz H."/>
        </authorList>
    </citation>
    <scope>NUCLEOTIDE SEQUENCE [LARGE SCALE GENOMIC DNA]</scope>
    <source>
        <strain evidence="3 4">DSM 26897</strain>
    </source>
</reference>
<evidence type="ECO:0000259" key="2">
    <source>
        <dbReference type="Pfam" id="PF04264"/>
    </source>
</evidence>
<dbReference type="RefSeq" id="WP_073046551.1">
    <property type="nucleotide sequence ID" value="NZ_FQUO01000017.1"/>
</dbReference>
<dbReference type="STRING" id="1302690.BUE76_02600"/>
<dbReference type="InterPro" id="IPR007372">
    <property type="entry name" value="Lipid/polyisoprenoid-bd_YceI"/>
</dbReference>
<feature type="chain" id="PRO_5012725441" evidence="1">
    <location>
        <begin position="25"/>
        <end position="194"/>
    </location>
</feature>
<dbReference type="Pfam" id="PF04264">
    <property type="entry name" value="YceI"/>
    <property type="match status" value="1"/>
</dbReference>
<dbReference type="Proteomes" id="UP000184368">
    <property type="component" value="Unassembled WGS sequence"/>
</dbReference>
<dbReference type="SUPFAM" id="SSF101874">
    <property type="entry name" value="YceI-like"/>
    <property type="match status" value="1"/>
</dbReference>
<evidence type="ECO:0000313" key="4">
    <source>
        <dbReference type="Proteomes" id="UP000184368"/>
    </source>
</evidence>
<dbReference type="EMBL" id="FQUO01000017">
    <property type="protein sequence ID" value="SHG06580.1"/>
    <property type="molecule type" value="Genomic_DNA"/>
</dbReference>
<gene>
    <name evidence="3" type="ORF">SAMN05444008_11737</name>
</gene>
<proteinExistence type="predicted"/>
<dbReference type="AlphaFoldDB" id="A0A1M5GS35"/>
<feature type="signal peptide" evidence="1">
    <location>
        <begin position="1"/>
        <end position="24"/>
    </location>
</feature>
<dbReference type="Gene3D" id="2.40.128.110">
    <property type="entry name" value="Lipid/polyisoprenoid-binding, YceI-like"/>
    <property type="match status" value="1"/>
</dbReference>
<accession>A0A1M5GS35</accession>
<dbReference type="InterPro" id="IPR036761">
    <property type="entry name" value="TTHA0802/YceI-like_sf"/>
</dbReference>
<evidence type="ECO:0000313" key="3">
    <source>
        <dbReference type="EMBL" id="SHG06580.1"/>
    </source>
</evidence>
<dbReference type="OrthoDB" id="9794147at2"/>
<organism evidence="3 4">
    <name type="scientific">Cnuella takakiae</name>
    <dbReference type="NCBI Taxonomy" id="1302690"/>
    <lineage>
        <taxon>Bacteria</taxon>
        <taxon>Pseudomonadati</taxon>
        <taxon>Bacteroidota</taxon>
        <taxon>Chitinophagia</taxon>
        <taxon>Chitinophagales</taxon>
        <taxon>Chitinophagaceae</taxon>
        <taxon>Cnuella</taxon>
    </lineage>
</organism>
<keyword evidence="4" id="KW-1185">Reference proteome</keyword>
<evidence type="ECO:0000256" key="1">
    <source>
        <dbReference type="SAM" id="SignalP"/>
    </source>
</evidence>
<protein>
    <submittedName>
        <fullName evidence="3">YceI-like domain-containing protein</fullName>
    </submittedName>
</protein>
<keyword evidence="1" id="KW-0732">Signal</keyword>
<name>A0A1M5GS35_9BACT</name>
<feature type="domain" description="Lipid/polyisoprenoid-binding YceI-like" evidence="2">
    <location>
        <begin position="64"/>
        <end position="191"/>
    </location>
</feature>